<dbReference type="Gene3D" id="1.20.1250.20">
    <property type="entry name" value="MFS general substrate transporter like domains"/>
    <property type="match status" value="1"/>
</dbReference>
<dbReference type="SUPFAM" id="SSF103473">
    <property type="entry name" value="MFS general substrate transporter"/>
    <property type="match status" value="1"/>
</dbReference>
<name>A0ABP0BFW4_9PEZI</name>
<accession>A0ABP0BFW4</accession>
<evidence type="ECO:0000256" key="2">
    <source>
        <dbReference type="ARBA" id="ARBA00022692"/>
    </source>
</evidence>
<comment type="caution">
    <text evidence="6">The sequence shown here is derived from an EMBL/GenBank/DDBJ whole genome shotgun (WGS) entry which is preliminary data.</text>
</comment>
<evidence type="ECO:0000256" key="1">
    <source>
        <dbReference type="ARBA" id="ARBA00004141"/>
    </source>
</evidence>
<dbReference type="InterPro" id="IPR005828">
    <property type="entry name" value="MFS_sugar_transport-like"/>
</dbReference>
<dbReference type="InterPro" id="IPR036259">
    <property type="entry name" value="MFS_trans_sf"/>
</dbReference>
<evidence type="ECO:0000313" key="7">
    <source>
        <dbReference type="Proteomes" id="UP001642406"/>
    </source>
</evidence>
<keyword evidence="4 5" id="KW-0472">Membrane</keyword>
<organism evidence="6 7">
    <name type="scientific">Sporothrix bragantina</name>
    <dbReference type="NCBI Taxonomy" id="671064"/>
    <lineage>
        <taxon>Eukaryota</taxon>
        <taxon>Fungi</taxon>
        <taxon>Dikarya</taxon>
        <taxon>Ascomycota</taxon>
        <taxon>Pezizomycotina</taxon>
        <taxon>Sordariomycetes</taxon>
        <taxon>Sordariomycetidae</taxon>
        <taxon>Ophiostomatales</taxon>
        <taxon>Ophiostomataceae</taxon>
        <taxon>Sporothrix</taxon>
    </lineage>
</organism>
<keyword evidence="3 5" id="KW-1133">Transmembrane helix</keyword>
<feature type="transmembrane region" description="Helical" evidence="5">
    <location>
        <begin position="54"/>
        <end position="71"/>
    </location>
</feature>
<proteinExistence type="predicted"/>
<evidence type="ECO:0000313" key="6">
    <source>
        <dbReference type="EMBL" id="CAK7218402.1"/>
    </source>
</evidence>
<keyword evidence="7" id="KW-1185">Reference proteome</keyword>
<feature type="transmembrane region" description="Helical" evidence="5">
    <location>
        <begin position="25"/>
        <end position="48"/>
    </location>
</feature>
<dbReference type="Pfam" id="PF00083">
    <property type="entry name" value="Sugar_tr"/>
    <property type="match status" value="1"/>
</dbReference>
<dbReference type="InterPro" id="IPR050360">
    <property type="entry name" value="MFS_Sugar_Transporters"/>
</dbReference>
<dbReference type="EMBL" id="CAWUHC010000023">
    <property type="protein sequence ID" value="CAK7218402.1"/>
    <property type="molecule type" value="Genomic_DNA"/>
</dbReference>
<comment type="subcellular location">
    <subcellularLocation>
        <location evidence="1">Membrane</location>
        <topology evidence="1">Multi-pass membrane protein</topology>
    </subcellularLocation>
</comment>
<sequence length="125" mass="13768">MNSMTYYIMAAEVPSALLRVKTGPVAFSIQSVFGIAFGFATPPMLLALNLKSGFVYAAISVPICILMWLLVPETKGRSAGEIDELYERKIPVWKWSKTVTSAEEQMHAVLLVKGSVDKKSEKTQV</sequence>
<evidence type="ECO:0000256" key="4">
    <source>
        <dbReference type="ARBA" id="ARBA00023136"/>
    </source>
</evidence>
<gene>
    <name evidence="6" type="ORF">SBRCBS47491_003497</name>
</gene>
<evidence type="ECO:0000256" key="5">
    <source>
        <dbReference type="SAM" id="Phobius"/>
    </source>
</evidence>
<dbReference type="Proteomes" id="UP001642406">
    <property type="component" value="Unassembled WGS sequence"/>
</dbReference>
<evidence type="ECO:0000256" key="3">
    <source>
        <dbReference type="ARBA" id="ARBA00022989"/>
    </source>
</evidence>
<keyword evidence="2 5" id="KW-0812">Transmembrane</keyword>
<reference evidence="6 7" key="1">
    <citation type="submission" date="2024-01" db="EMBL/GenBank/DDBJ databases">
        <authorList>
            <person name="Allen C."/>
            <person name="Tagirdzhanova G."/>
        </authorList>
    </citation>
    <scope>NUCLEOTIDE SEQUENCE [LARGE SCALE GENOMIC DNA]</scope>
</reference>
<evidence type="ECO:0008006" key="8">
    <source>
        <dbReference type="Google" id="ProtNLM"/>
    </source>
</evidence>
<protein>
    <recommendedName>
        <fullName evidence="8">Major facilitator superfamily (MFS) profile domain-containing protein</fullName>
    </recommendedName>
</protein>
<dbReference type="PANTHER" id="PTHR48022:SF33">
    <property type="entry name" value="SUGAR PERMEASE, PUTATIVE (AFU_ORTHOLOGUE AFUA_6G12040)-RELATED"/>
    <property type="match status" value="1"/>
</dbReference>
<dbReference type="PANTHER" id="PTHR48022">
    <property type="entry name" value="PLASTIDIC GLUCOSE TRANSPORTER 4"/>
    <property type="match status" value="1"/>
</dbReference>